<dbReference type="EMBL" id="CP031598">
    <property type="protein sequence ID" value="QEW28204.1"/>
    <property type="molecule type" value="Genomic_DNA"/>
</dbReference>
<dbReference type="InterPro" id="IPR029044">
    <property type="entry name" value="Nucleotide-diphossugar_trans"/>
</dbReference>
<proteinExistence type="predicted"/>
<dbReference type="Proteomes" id="UP000325785">
    <property type="component" value="Chromosome"/>
</dbReference>
<evidence type="ECO:0000313" key="1">
    <source>
        <dbReference type="EMBL" id="QEW28204.1"/>
    </source>
</evidence>
<gene>
    <name evidence="1" type="ORF">RIdsm_04031</name>
</gene>
<dbReference type="KEGG" id="rid:RIdsm_04031"/>
<evidence type="ECO:0000313" key="2">
    <source>
        <dbReference type="Proteomes" id="UP000325785"/>
    </source>
</evidence>
<dbReference type="Gene3D" id="3.90.550.10">
    <property type="entry name" value="Spore Coat Polysaccharide Biosynthesis Protein SpsA, Chain A"/>
    <property type="match status" value="1"/>
</dbReference>
<protein>
    <submittedName>
        <fullName evidence="1">Uncharacterized protein</fullName>
    </submittedName>
</protein>
<reference evidence="1 2" key="1">
    <citation type="submission" date="2018-08" db="EMBL/GenBank/DDBJ databases">
        <title>Genetic Globetrotter - A new plasmid hitch-hiking vast phylogenetic and geographic distances.</title>
        <authorList>
            <person name="Vollmers J."/>
            <person name="Petersen J."/>
        </authorList>
    </citation>
    <scope>NUCLEOTIDE SEQUENCE [LARGE SCALE GENOMIC DNA]</scope>
    <source>
        <strain evidence="1 2">DSM 26383</strain>
    </source>
</reference>
<name>A0A5P3AHH8_9RHOB</name>
<dbReference type="AlphaFoldDB" id="A0A5P3AHH8"/>
<accession>A0A5P3AHH8</accession>
<sequence length="700" mass="76386">MGITRTRCRGCLGCRACTDSKVLRPLFASCDAPTSVQAETVANGLRHSECDFQKPLTIFNTDSMRRSFRFPEHFDVNGVDGYLETFSAPGDHWSFVRPADEKDPSAKVAEVAEKTRISDLCSTGLYHFRTVQSFLNTYSRTEGVGLSELQGGERYVVPLYNLLIEAGQNIRYHHIGSDDVAFSGTPDEYDAFSKCVPVRPRTAGVITGRLRDISDAYATLHKAVNLRGEGLLEKIVLSTWYGEIDRYPGLREDLTSSGVDIVESECPPQSIRPLAMWVAWIQAAALQRGIDAAGGADCIFKLRTDKCAPHIEAFRPVLQDVPQPSGPYSPLEGVVSVRMVRAGIPLHISDIINYGYRSDIETMIATTLSGEMQFDAKDAWTGVETRWAASPWFRESPLYRSYHAGLDAFASARALMAWSETAGEDEVPEALARAIAFGWRVISDGFFIADSRPLPAERLPDAHLRDVFNSKDKQLARTVPSRRGATRNFVSQQTVDGLAHGRFSDTSAGSVFSKAIAQLDDGRADKAIDDEGYNKIARFFVANGERKNSVAAPVTVSRAAAVEVSQNRFSEAAAFAMISRSFGAPAEQENALALIAMKTSESPPGNRSYAVADAYLTGAGGLPKSDDLARKWMWVGAELSHNPSVTGFAELAISLPESDPDLREKAMGQLRASGLETSSVAKRIAELMDARRKGQPADSG</sequence>
<organism evidence="1 2">
    <name type="scientific">Roseovarius indicus</name>
    <dbReference type="NCBI Taxonomy" id="540747"/>
    <lineage>
        <taxon>Bacteria</taxon>
        <taxon>Pseudomonadati</taxon>
        <taxon>Pseudomonadota</taxon>
        <taxon>Alphaproteobacteria</taxon>
        <taxon>Rhodobacterales</taxon>
        <taxon>Roseobacteraceae</taxon>
        <taxon>Roseovarius</taxon>
    </lineage>
</organism>